<feature type="compositionally biased region" description="Low complexity" evidence="1">
    <location>
        <begin position="75"/>
        <end position="88"/>
    </location>
</feature>
<dbReference type="AlphaFoldDB" id="A0A553HV59"/>
<evidence type="ECO:0000313" key="2">
    <source>
        <dbReference type="EMBL" id="TRX91835.1"/>
    </source>
</evidence>
<reference evidence="3" key="1">
    <citation type="submission" date="2019-06" db="EMBL/GenBank/DDBJ databases">
        <title>Draft genome sequence of the griseofulvin-producing fungus Xylaria cubensis strain G536.</title>
        <authorList>
            <person name="Mead M.E."/>
            <person name="Raja H.A."/>
            <person name="Steenwyk J.L."/>
            <person name="Knowles S.L."/>
            <person name="Oberlies N.H."/>
            <person name="Rokas A."/>
        </authorList>
    </citation>
    <scope>NUCLEOTIDE SEQUENCE [LARGE SCALE GENOMIC DNA]</scope>
    <source>
        <strain evidence="3">G536</strain>
    </source>
</reference>
<accession>A0A553HV59</accession>
<sequence>MKQADLKYITSDGRSLDERVVLDRCHYKQNPPLRDVSVYRCFGCDKIITAKDGFFSSETAQEALSKHVREHSSAGLLLGDGGSSTSASKSAYTPRPHPKNYNANPSTRDVLSGLFLK</sequence>
<evidence type="ECO:0000313" key="3">
    <source>
        <dbReference type="Proteomes" id="UP000319160"/>
    </source>
</evidence>
<protein>
    <submittedName>
        <fullName evidence="2">Uncharacterized protein</fullName>
    </submittedName>
</protein>
<keyword evidence="3" id="KW-1185">Reference proteome</keyword>
<gene>
    <name evidence="2" type="ORF">FHL15_007388</name>
</gene>
<dbReference type="EMBL" id="VFLP01000042">
    <property type="protein sequence ID" value="TRX91835.1"/>
    <property type="molecule type" value="Genomic_DNA"/>
</dbReference>
<name>A0A553HV59_9PEZI</name>
<evidence type="ECO:0000256" key="1">
    <source>
        <dbReference type="SAM" id="MobiDB-lite"/>
    </source>
</evidence>
<organism evidence="2 3">
    <name type="scientific">Xylaria flabelliformis</name>
    <dbReference type="NCBI Taxonomy" id="2512241"/>
    <lineage>
        <taxon>Eukaryota</taxon>
        <taxon>Fungi</taxon>
        <taxon>Dikarya</taxon>
        <taxon>Ascomycota</taxon>
        <taxon>Pezizomycotina</taxon>
        <taxon>Sordariomycetes</taxon>
        <taxon>Xylariomycetidae</taxon>
        <taxon>Xylariales</taxon>
        <taxon>Xylariaceae</taxon>
        <taxon>Xylaria</taxon>
    </lineage>
</organism>
<proteinExistence type="predicted"/>
<comment type="caution">
    <text evidence="2">The sequence shown here is derived from an EMBL/GenBank/DDBJ whole genome shotgun (WGS) entry which is preliminary data.</text>
</comment>
<feature type="region of interest" description="Disordered" evidence="1">
    <location>
        <begin position="75"/>
        <end position="108"/>
    </location>
</feature>
<dbReference type="Proteomes" id="UP000319160">
    <property type="component" value="Unassembled WGS sequence"/>
</dbReference>